<name>A0A6J4P9W1_9ACTN</name>
<dbReference type="EMBL" id="CADCUT010000113">
    <property type="protein sequence ID" value="CAA9410072.1"/>
    <property type="molecule type" value="Genomic_DNA"/>
</dbReference>
<sequence>MQRVTGPGTARLPVARVQERRETFLRQTAVRVERNYLR</sequence>
<proteinExistence type="predicted"/>
<accession>A0A6J4P9W1</accession>
<dbReference type="AlphaFoldDB" id="A0A6J4P9W1"/>
<reference evidence="1" key="1">
    <citation type="submission" date="2020-02" db="EMBL/GenBank/DDBJ databases">
        <authorList>
            <person name="Meier V. D."/>
        </authorList>
    </citation>
    <scope>NUCLEOTIDE SEQUENCE</scope>
    <source>
        <strain evidence="1">AVDCRST_MAG03</strain>
    </source>
</reference>
<protein>
    <submittedName>
        <fullName evidence="1">Uncharacterized protein</fullName>
    </submittedName>
</protein>
<organism evidence="1">
    <name type="scientific">uncultured Rubrobacteraceae bacterium</name>
    <dbReference type="NCBI Taxonomy" id="349277"/>
    <lineage>
        <taxon>Bacteria</taxon>
        <taxon>Bacillati</taxon>
        <taxon>Actinomycetota</taxon>
        <taxon>Rubrobacteria</taxon>
        <taxon>Rubrobacterales</taxon>
        <taxon>Rubrobacteraceae</taxon>
        <taxon>environmental samples</taxon>
    </lineage>
</organism>
<evidence type="ECO:0000313" key="1">
    <source>
        <dbReference type="EMBL" id="CAA9410072.1"/>
    </source>
</evidence>
<gene>
    <name evidence="1" type="ORF">AVDCRST_MAG03-1816</name>
</gene>